<dbReference type="RefSeq" id="XP_018988193.1">
    <property type="nucleotide sequence ID" value="XM_019127611.1"/>
</dbReference>
<dbReference type="GO" id="GO:0000781">
    <property type="term" value="C:chromosome, telomeric region"/>
    <property type="evidence" value="ECO:0007669"/>
    <property type="project" value="UniProtKB-SubCell"/>
</dbReference>
<evidence type="ECO:0000313" key="5">
    <source>
        <dbReference type="EMBL" id="ODQ82865.1"/>
    </source>
</evidence>
<name>A0A1E3QZ22_9ASCO</name>
<keyword evidence="3" id="KW-0779">Telomere</keyword>
<evidence type="ECO:0000256" key="3">
    <source>
        <dbReference type="ARBA" id="ARBA00022895"/>
    </source>
</evidence>
<keyword evidence="2" id="KW-0158">Chromosome</keyword>
<evidence type="ECO:0000313" key="6">
    <source>
        <dbReference type="Proteomes" id="UP000094336"/>
    </source>
</evidence>
<dbReference type="STRING" id="984486.A0A1E3QZ22"/>
<dbReference type="InterPro" id="IPR018856">
    <property type="entry name" value="Stn1_N"/>
</dbReference>
<comment type="subcellular location">
    <subcellularLocation>
        <location evidence="1">Chromosome</location>
        <location evidence="1">Telomere</location>
    </subcellularLocation>
</comment>
<dbReference type="EMBL" id="KV454426">
    <property type="protein sequence ID" value="ODQ82865.1"/>
    <property type="molecule type" value="Genomic_DNA"/>
</dbReference>
<organism evidence="5 6">
    <name type="scientific">Babjeviella inositovora NRRL Y-12698</name>
    <dbReference type="NCBI Taxonomy" id="984486"/>
    <lineage>
        <taxon>Eukaryota</taxon>
        <taxon>Fungi</taxon>
        <taxon>Dikarya</taxon>
        <taxon>Ascomycota</taxon>
        <taxon>Saccharomycotina</taxon>
        <taxon>Pichiomycetes</taxon>
        <taxon>Serinales incertae sedis</taxon>
        <taxon>Babjeviella</taxon>
    </lineage>
</organism>
<evidence type="ECO:0000256" key="2">
    <source>
        <dbReference type="ARBA" id="ARBA00022454"/>
    </source>
</evidence>
<gene>
    <name evidence="5" type="ORF">BABINDRAFT_159362</name>
</gene>
<dbReference type="Proteomes" id="UP000094336">
    <property type="component" value="Unassembled WGS sequence"/>
</dbReference>
<sequence length="477" mass="55424">MNHPLPRDLAPGEDHIQLRTPTRTYYAVFLFDENPVAKLNVYAPLFIRDIVHSADIIGIYGFLGLHSQARANYVMVNNHPLLRVRVSGRIVGETIRETEKQECFIYVLLDDSSCLLYLTCKITKRLWLPAGLPFDNWKTSRGTMIELEGSVATFNRRIEFQPVSVKVIGGRTDLDVEMRLIREKHAFRQRYLVKPWVYEPPQTTAVSNHPVVPLMQKDCVGKQARRDLIESTETVQGSPEDSLYVHHRNIKRRNPDIIKASELLANLEDEVMVALFPRTSFVFEQIPLVAPVTEVKLKLAVIKWIIRKHSYKFPLKQLYHDRSVAAKLRNFTIWQMQNNRLHPPETTVTFDRLLARIFHDIRHEFQVGGLLKCSSSYNCYAGPMIEYVDQLKMTLLLISSGELCERKLDCVEYTRAYRSLREKQEVDMAPEVVYGVIGWLLGDLALEYAYLLTWDFWRPYGRRAWIFQPEETLDVSL</sequence>
<proteinExistence type="predicted"/>
<dbReference type="AlphaFoldDB" id="A0A1E3QZ22"/>
<dbReference type="GeneID" id="30145464"/>
<dbReference type="OrthoDB" id="77828at2759"/>
<protein>
    <recommendedName>
        <fullName evidence="4">CST complex subunit Stn1 N-terminal domain-containing protein</fullName>
    </recommendedName>
</protein>
<reference evidence="6" key="1">
    <citation type="submission" date="2016-05" db="EMBL/GenBank/DDBJ databases">
        <title>Comparative genomics of biotechnologically important yeasts.</title>
        <authorList>
            <consortium name="DOE Joint Genome Institute"/>
            <person name="Riley R."/>
            <person name="Haridas S."/>
            <person name="Wolfe K.H."/>
            <person name="Lopes M.R."/>
            <person name="Hittinger C.T."/>
            <person name="Goker M."/>
            <person name="Salamov A."/>
            <person name="Wisecaver J."/>
            <person name="Long T.M."/>
            <person name="Aerts A.L."/>
            <person name="Barry K."/>
            <person name="Choi C."/>
            <person name="Clum A."/>
            <person name="Coughlan A.Y."/>
            <person name="Deshpande S."/>
            <person name="Douglass A.P."/>
            <person name="Hanson S.J."/>
            <person name="Klenk H.-P."/>
            <person name="Labutti K."/>
            <person name="Lapidus A."/>
            <person name="Lindquist E."/>
            <person name="Lipzen A."/>
            <person name="Meier-Kolthoff J.P."/>
            <person name="Ohm R.A."/>
            <person name="Otillar R.P."/>
            <person name="Pangilinan J."/>
            <person name="Peng Y."/>
            <person name="Rokas A."/>
            <person name="Rosa C.A."/>
            <person name="Scheuner C."/>
            <person name="Sibirny A.A."/>
            <person name="Slot J.C."/>
            <person name="Stielow J.B."/>
            <person name="Sun H."/>
            <person name="Kurtzman C.P."/>
            <person name="Blackwell M."/>
            <person name="Grigoriev I.V."/>
            <person name="Jeffries T.W."/>
        </authorList>
    </citation>
    <scope>NUCLEOTIDE SEQUENCE [LARGE SCALE GENOMIC DNA]</scope>
    <source>
        <strain evidence="6">NRRL Y-12698</strain>
    </source>
</reference>
<keyword evidence="6" id="KW-1185">Reference proteome</keyword>
<evidence type="ECO:0000259" key="4">
    <source>
        <dbReference type="Pfam" id="PF10451"/>
    </source>
</evidence>
<feature type="domain" description="CST complex subunit Stn1 N-terminal" evidence="4">
    <location>
        <begin position="41"/>
        <end position="200"/>
    </location>
</feature>
<dbReference type="Gene3D" id="2.40.50.1040">
    <property type="match status" value="1"/>
</dbReference>
<accession>A0A1E3QZ22</accession>
<dbReference type="Pfam" id="PF10451">
    <property type="entry name" value="Stn1"/>
    <property type="match status" value="1"/>
</dbReference>
<evidence type="ECO:0000256" key="1">
    <source>
        <dbReference type="ARBA" id="ARBA00004574"/>
    </source>
</evidence>